<organism evidence="5 6">
    <name type="scientific">Marasmiellus scandens</name>
    <dbReference type="NCBI Taxonomy" id="2682957"/>
    <lineage>
        <taxon>Eukaryota</taxon>
        <taxon>Fungi</taxon>
        <taxon>Dikarya</taxon>
        <taxon>Basidiomycota</taxon>
        <taxon>Agaricomycotina</taxon>
        <taxon>Agaricomycetes</taxon>
        <taxon>Agaricomycetidae</taxon>
        <taxon>Agaricales</taxon>
        <taxon>Marasmiineae</taxon>
        <taxon>Omphalotaceae</taxon>
        <taxon>Marasmiellus</taxon>
    </lineage>
</organism>
<evidence type="ECO:0000313" key="6">
    <source>
        <dbReference type="Proteomes" id="UP001498398"/>
    </source>
</evidence>
<gene>
    <name evidence="5" type="ORF">VKT23_007863</name>
</gene>
<dbReference type="SMART" id="SM00248">
    <property type="entry name" value="ANK"/>
    <property type="match status" value="9"/>
</dbReference>
<reference evidence="5 6" key="1">
    <citation type="submission" date="2024-01" db="EMBL/GenBank/DDBJ databases">
        <title>A draft genome for the cacao thread blight pathogen Marasmiellus scandens.</title>
        <authorList>
            <person name="Baruah I.K."/>
            <person name="Leung J."/>
            <person name="Bukari Y."/>
            <person name="Amoako-Attah I."/>
            <person name="Meinhardt L.W."/>
            <person name="Bailey B.A."/>
            <person name="Cohen S.P."/>
        </authorList>
    </citation>
    <scope>NUCLEOTIDE SEQUENCE [LARGE SCALE GENOMIC DNA]</scope>
    <source>
        <strain evidence="5 6">GH-19</strain>
    </source>
</reference>
<dbReference type="InterPro" id="IPR051631">
    <property type="entry name" value="Ankyrin-KH/SAM_domain"/>
</dbReference>
<dbReference type="EMBL" id="JBANRG010000011">
    <property type="protein sequence ID" value="KAK7462262.1"/>
    <property type="molecule type" value="Genomic_DNA"/>
</dbReference>
<dbReference type="Pfam" id="PF12796">
    <property type="entry name" value="Ank_2"/>
    <property type="match status" value="3"/>
</dbReference>
<protein>
    <submittedName>
        <fullName evidence="5">Uncharacterized protein</fullName>
    </submittedName>
</protein>
<sequence>MLLESNVNSTGQDQSGIEVAPGASPHKRFKIDKSLTNDSTVDINAIGGYYGTALQVASYRGHKAIVEFLLDKGADVNVKGGDLTNALNAAVAGDHDSIAKFLLDKGAIFDAQAPLLENAFYTAVDRRYEPCLNLLLGLGVDISTPEKCETALIVAARAKEKDVVQFLLDRVADTSVVKGKYGTALKIASEKGFKDVVELLLSRGADVNACNGNALQAASYEAHENVVRLLLDHGADVNAVGDHDTALHAALVPGQQAGKKDDSIAKLLIEKGADVNFCGRKYGYPLILASYFKRESIVKILLEKGARITVRSGNGRTPSTALQAAYHTGYGSKEASRNIIKLLKEHGAKFSDMF</sequence>
<dbReference type="Proteomes" id="UP001498398">
    <property type="component" value="Unassembled WGS sequence"/>
</dbReference>
<dbReference type="SUPFAM" id="SSF48403">
    <property type="entry name" value="Ankyrin repeat"/>
    <property type="match status" value="1"/>
</dbReference>
<evidence type="ECO:0000256" key="2">
    <source>
        <dbReference type="ARBA" id="ARBA00023043"/>
    </source>
</evidence>
<feature type="repeat" description="ANK" evidence="3">
    <location>
        <begin position="49"/>
        <end position="81"/>
    </location>
</feature>
<name>A0ABR1JLX1_9AGAR</name>
<dbReference type="Gene3D" id="1.25.40.20">
    <property type="entry name" value="Ankyrin repeat-containing domain"/>
    <property type="match status" value="2"/>
</dbReference>
<accession>A0ABR1JLX1</accession>
<evidence type="ECO:0000256" key="3">
    <source>
        <dbReference type="PROSITE-ProRule" id="PRU00023"/>
    </source>
</evidence>
<dbReference type="PROSITE" id="PS50297">
    <property type="entry name" value="ANK_REP_REGION"/>
    <property type="match status" value="4"/>
</dbReference>
<comment type="caution">
    <text evidence="5">The sequence shown here is derived from an EMBL/GenBank/DDBJ whole genome shotgun (WGS) entry which is preliminary data.</text>
</comment>
<evidence type="ECO:0000256" key="4">
    <source>
        <dbReference type="SAM" id="MobiDB-lite"/>
    </source>
</evidence>
<dbReference type="InterPro" id="IPR002110">
    <property type="entry name" value="Ankyrin_rpt"/>
</dbReference>
<dbReference type="InterPro" id="IPR036770">
    <property type="entry name" value="Ankyrin_rpt-contain_sf"/>
</dbReference>
<feature type="repeat" description="ANK" evidence="3">
    <location>
        <begin position="180"/>
        <end position="212"/>
    </location>
</feature>
<evidence type="ECO:0000313" key="5">
    <source>
        <dbReference type="EMBL" id="KAK7462262.1"/>
    </source>
</evidence>
<feature type="repeat" description="ANK" evidence="3">
    <location>
        <begin position="210"/>
        <end position="242"/>
    </location>
</feature>
<dbReference type="PROSITE" id="PS50088">
    <property type="entry name" value="ANK_REPEAT"/>
    <property type="match status" value="4"/>
</dbReference>
<feature type="region of interest" description="Disordered" evidence="4">
    <location>
        <begin position="1"/>
        <end position="24"/>
    </location>
</feature>
<keyword evidence="1" id="KW-0677">Repeat</keyword>
<proteinExistence type="predicted"/>
<evidence type="ECO:0000256" key="1">
    <source>
        <dbReference type="ARBA" id="ARBA00022737"/>
    </source>
</evidence>
<feature type="repeat" description="ANK" evidence="3">
    <location>
        <begin position="242"/>
        <end position="280"/>
    </location>
</feature>
<dbReference type="PANTHER" id="PTHR23206:SF7">
    <property type="entry name" value="PROTEIN KINASE DOMAIN-CONTAINING PROTEIN"/>
    <property type="match status" value="1"/>
</dbReference>
<dbReference type="PANTHER" id="PTHR23206">
    <property type="entry name" value="MASK PROTEIN"/>
    <property type="match status" value="1"/>
</dbReference>
<keyword evidence="6" id="KW-1185">Reference proteome</keyword>
<feature type="compositionally biased region" description="Polar residues" evidence="4">
    <location>
        <begin position="1"/>
        <end position="15"/>
    </location>
</feature>
<dbReference type="PRINTS" id="PR01415">
    <property type="entry name" value="ANKYRIN"/>
</dbReference>
<keyword evidence="2 3" id="KW-0040">ANK repeat</keyword>